<evidence type="ECO:0000313" key="3">
    <source>
        <dbReference type="RefSeq" id="XP_018807834.1"/>
    </source>
</evidence>
<name>A0A2I4DL22_JUGRE</name>
<dbReference type="Pfam" id="PF12043">
    <property type="entry name" value="DUF3527"/>
    <property type="match status" value="1"/>
</dbReference>
<accession>A0A2I4DL22</accession>
<keyword evidence="2" id="KW-1185">Reference proteome</keyword>
<dbReference type="KEGG" id="jre:108981178"/>
<gene>
    <name evidence="3 4 5" type="primary">LOC108981178</name>
</gene>
<evidence type="ECO:0000313" key="5">
    <source>
        <dbReference type="RefSeq" id="XP_035539538.1"/>
    </source>
</evidence>
<dbReference type="RefSeq" id="XP_018807834.1">
    <property type="nucleotide sequence ID" value="XM_018952289.2"/>
</dbReference>
<sequence length="627" mass="69264">MCFSSLDRRMDHTFVNACEDGWGKERSMHILGNDRELSGEDGLDFSQSKSKRLVKRVNSGHAIILKFKQAQLCRSCNRGTFGLDSRIPKHLVSIDEKYLRRCLELININASKVAWCKASNQAKIRSRDAYDSPSFIFECPLESGTGGVVVSPAGRWIVGTIMGSKSMQNILKSPLFHQFSALDSNANFRRSNLNDVKGSICYDIMNSPSGLSISSPQKPKKKIPLTGSHKNGSDSEHKRVVSVSSTNSICSDQPSPSPSPSPSAFVCQGMLQCTWKGGLPHFVFSTDDQREVYVANLWKVGSTDDKAVDYIYSFYSRKDGQKDHGVCDNLVGNMKVSASLTHCLDNSKIRETEFVLYGGDEHCGIEANASSLNQRKNKGFPKKVVQVFRTSHSSKHKTMSKSGGSSTIPENCFLELCGDTGSNLEALGMDGKFENHFLPKSELAAIVVKDYVHDNHQEEIGGWGLKFLRKFGSRKKIDSLEASVHCESHARNIGDCSTTMDILIPAGLHGGPRTKNCGPSSLSERWRSGGHCDCGGWDIGCPLTILESRSSKDRILPEVETQEECKPFDLFKQGSQHPSPTLRMVNVHDGLYFIHFQPILSALQSFSIAVAIIHTRSPALQPKYVQD</sequence>
<reference evidence="3 4" key="1">
    <citation type="submission" date="2025-04" db="UniProtKB">
        <authorList>
            <consortium name="RefSeq"/>
        </authorList>
    </citation>
    <scope>IDENTIFICATION</scope>
    <source>
        <tissue evidence="3 4">Leaves</tissue>
    </source>
</reference>
<dbReference type="InterPro" id="IPR021916">
    <property type="entry name" value="DUF3527"/>
</dbReference>
<dbReference type="PANTHER" id="PTHR31390">
    <property type="entry name" value="EXPRESSED PROTEIN"/>
    <property type="match status" value="1"/>
</dbReference>
<dbReference type="GeneID" id="108981178"/>
<dbReference type="Gramene" id="Jr12_14140_p1">
    <property type="protein sequence ID" value="cds.Jr12_14140_p1"/>
    <property type="gene ID" value="Jr12_14140"/>
</dbReference>
<dbReference type="STRING" id="51240.A0A2I4DL22"/>
<evidence type="ECO:0000313" key="4">
    <source>
        <dbReference type="RefSeq" id="XP_035539537.1"/>
    </source>
</evidence>
<dbReference type="RefSeq" id="XP_035539538.1">
    <property type="nucleotide sequence ID" value="XM_035683645.1"/>
</dbReference>
<feature type="region of interest" description="Disordered" evidence="1">
    <location>
        <begin position="211"/>
        <end position="238"/>
    </location>
</feature>
<dbReference type="AlphaFoldDB" id="A0A2I4DL22"/>
<dbReference type="Proteomes" id="UP000235220">
    <property type="component" value="Chromosome 12"/>
</dbReference>
<dbReference type="OrthoDB" id="767438at2759"/>
<dbReference type="RefSeq" id="XP_035539537.1">
    <property type="nucleotide sequence ID" value="XM_035683644.1"/>
</dbReference>
<evidence type="ECO:0000256" key="1">
    <source>
        <dbReference type="SAM" id="MobiDB-lite"/>
    </source>
</evidence>
<dbReference type="PANTHER" id="PTHR31390:SF2">
    <property type="entry name" value="EXPRESSED PROTEIN"/>
    <property type="match status" value="1"/>
</dbReference>
<proteinExistence type="predicted"/>
<evidence type="ECO:0000313" key="2">
    <source>
        <dbReference type="Proteomes" id="UP000235220"/>
    </source>
</evidence>
<protein>
    <submittedName>
        <fullName evidence="3 4">Uncharacterized protein LOC108981178</fullName>
    </submittedName>
</protein>
<organism evidence="2 3">
    <name type="scientific">Juglans regia</name>
    <name type="common">English walnut</name>
    <dbReference type="NCBI Taxonomy" id="51240"/>
    <lineage>
        <taxon>Eukaryota</taxon>
        <taxon>Viridiplantae</taxon>
        <taxon>Streptophyta</taxon>
        <taxon>Embryophyta</taxon>
        <taxon>Tracheophyta</taxon>
        <taxon>Spermatophyta</taxon>
        <taxon>Magnoliopsida</taxon>
        <taxon>eudicotyledons</taxon>
        <taxon>Gunneridae</taxon>
        <taxon>Pentapetalae</taxon>
        <taxon>rosids</taxon>
        <taxon>fabids</taxon>
        <taxon>Fagales</taxon>
        <taxon>Juglandaceae</taxon>
        <taxon>Juglans</taxon>
    </lineage>
</organism>